<dbReference type="Pfam" id="PF24758">
    <property type="entry name" value="LRR_At5g56370"/>
    <property type="match status" value="1"/>
</dbReference>
<dbReference type="Pfam" id="PF08387">
    <property type="entry name" value="FBD"/>
    <property type="match status" value="1"/>
</dbReference>
<dbReference type="AlphaFoldDB" id="A0AAU9MTG0"/>
<evidence type="ECO:0000313" key="2">
    <source>
        <dbReference type="EMBL" id="CAH1431258.1"/>
    </source>
</evidence>
<name>A0AAU9MTG0_9ASTR</name>
<dbReference type="SMART" id="SM00579">
    <property type="entry name" value="FBD"/>
    <property type="match status" value="1"/>
</dbReference>
<dbReference type="InterPro" id="IPR036047">
    <property type="entry name" value="F-box-like_dom_sf"/>
</dbReference>
<dbReference type="PANTHER" id="PTHR31639:SF237">
    <property type="entry name" value="F-BOX DOMAIN-CONTAINING PROTEIN"/>
    <property type="match status" value="1"/>
</dbReference>
<dbReference type="Proteomes" id="UP001157418">
    <property type="component" value="Unassembled WGS sequence"/>
</dbReference>
<dbReference type="Pfam" id="PF00646">
    <property type="entry name" value="F-box"/>
    <property type="match status" value="1"/>
</dbReference>
<accession>A0AAU9MTG0</accession>
<dbReference type="InterPro" id="IPR006566">
    <property type="entry name" value="FBD"/>
</dbReference>
<evidence type="ECO:0000259" key="1">
    <source>
        <dbReference type="SMART" id="SM00579"/>
    </source>
</evidence>
<feature type="domain" description="FBD" evidence="1">
    <location>
        <begin position="398"/>
        <end position="469"/>
    </location>
</feature>
<evidence type="ECO:0000313" key="3">
    <source>
        <dbReference type="Proteomes" id="UP001157418"/>
    </source>
</evidence>
<dbReference type="InterPro" id="IPR055411">
    <property type="entry name" value="LRR_FXL15/At3g58940/PEG3-like"/>
</dbReference>
<proteinExistence type="predicted"/>
<dbReference type="SUPFAM" id="SSF52047">
    <property type="entry name" value="RNI-like"/>
    <property type="match status" value="1"/>
</dbReference>
<keyword evidence="3" id="KW-1185">Reference proteome</keyword>
<dbReference type="InterPro" id="IPR032675">
    <property type="entry name" value="LRR_dom_sf"/>
</dbReference>
<dbReference type="EMBL" id="CAKMRJ010003334">
    <property type="protein sequence ID" value="CAH1431258.1"/>
    <property type="molecule type" value="Genomic_DNA"/>
</dbReference>
<dbReference type="Gene3D" id="3.80.10.10">
    <property type="entry name" value="Ribonuclease Inhibitor"/>
    <property type="match status" value="1"/>
</dbReference>
<dbReference type="InterPro" id="IPR053781">
    <property type="entry name" value="F-box_AtFBL13-like"/>
</dbReference>
<gene>
    <name evidence="2" type="ORF">LVIROSA_LOCUS17983</name>
</gene>
<reference evidence="2 3" key="1">
    <citation type="submission" date="2022-01" db="EMBL/GenBank/DDBJ databases">
        <authorList>
            <person name="Xiong W."/>
            <person name="Schranz E."/>
        </authorList>
    </citation>
    <scope>NUCLEOTIDE SEQUENCE [LARGE SCALE GENOMIC DNA]</scope>
</reference>
<dbReference type="CDD" id="cd22160">
    <property type="entry name" value="F-box_AtFBL13-like"/>
    <property type="match status" value="1"/>
</dbReference>
<organism evidence="2 3">
    <name type="scientific">Lactuca virosa</name>
    <dbReference type="NCBI Taxonomy" id="75947"/>
    <lineage>
        <taxon>Eukaryota</taxon>
        <taxon>Viridiplantae</taxon>
        <taxon>Streptophyta</taxon>
        <taxon>Embryophyta</taxon>
        <taxon>Tracheophyta</taxon>
        <taxon>Spermatophyta</taxon>
        <taxon>Magnoliopsida</taxon>
        <taxon>eudicotyledons</taxon>
        <taxon>Gunneridae</taxon>
        <taxon>Pentapetalae</taxon>
        <taxon>asterids</taxon>
        <taxon>campanulids</taxon>
        <taxon>Asterales</taxon>
        <taxon>Asteraceae</taxon>
        <taxon>Cichorioideae</taxon>
        <taxon>Cichorieae</taxon>
        <taxon>Lactucinae</taxon>
        <taxon>Lactuca</taxon>
    </lineage>
</organism>
<comment type="caution">
    <text evidence="2">The sequence shown here is derived from an EMBL/GenBank/DDBJ whole genome shotgun (WGS) entry which is preliminary data.</text>
</comment>
<dbReference type="InterPro" id="IPR001810">
    <property type="entry name" value="F-box_dom"/>
</dbReference>
<dbReference type="SUPFAM" id="SSF81383">
    <property type="entry name" value="F-box domain"/>
    <property type="match status" value="1"/>
</dbReference>
<protein>
    <recommendedName>
        <fullName evidence="1">FBD domain-containing protein</fullName>
    </recommendedName>
</protein>
<sequence>MGSLTYDRLDRFITDRLRPVRSSLIRPAVRTKKGNGVYNAVYHLCIRCFHPSSLSQLRFHLISEPLRIIGLNHSTNLLLSHLIWEEGQMRRKMTSRVDYLTDLPQSIIETILTKMPLRDAVRTSILSSKWRYKWATLTHLVFNDKCASGTRDRSLAKFISRFLLLHHGPINRFVLSTAYLQSSPDLDQWLLFLSRKDVKELVLELGGEWFKAPSCLFSCQKLVNLELFRWALNPPLSFKGFPYLKHLSFQQVLIGSEALQNLISGCILLETLNLSYYDSLELTICSPNLKFLILEGCKFDKFLGNIPSLQRLIGRSYFTEYMSIGNNTFGKTEMKYEQLKFIELSQVSFEHMKELKVVLRLILNSPNLEELQIAGSSNSSSAREAPDLDFWEKECEFDSKFEHLKMVKMMDMSGVPHEIGFIGFMLGNSPVLETMSIIPSVYMTEDRLMFLIELTKFKRASPEAEMIFVQD</sequence>
<dbReference type="PANTHER" id="PTHR31639">
    <property type="entry name" value="F-BOX PROTEIN-LIKE"/>
    <property type="match status" value="1"/>
</dbReference>